<dbReference type="RefSeq" id="XP_068368350.1">
    <property type="nucleotide sequence ID" value="XM_068514416.1"/>
</dbReference>
<reference evidence="3" key="1">
    <citation type="submission" date="2016-10" db="EMBL/GenBank/DDBJ databases">
        <authorList>
            <person name="Benchimol M."/>
            <person name="Almeida L.G."/>
            <person name="Vasconcelos A.T."/>
            <person name="Perreira-Neves A."/>
            <person name="Rosa I.A."/>
            <person name="Tasca T."/>
            <person name="Bogo M.R."/>
            <person name="de Souza W."/>
        </authorList>
    </citation>
    <scope>NUCLEOTIDE SEQUENCE [LARGE SCALE GENOMIC DNA]</scope>
    <source>
        <strain evidence="3">K</strain>
    </source>
</reference>
<dbReference type="AlphaFoldDB" id="A0A1J4KZT3"/>
<dbReference type="EMBL" id="MLAK01000255">
    <property type="protein sequence ID" value="OHT15214.1"/>
    <property type="molecule type" value="Genomic_DNA"/>
</dbReference>
<organism evidence="3 4">
    <name type="scientific">Tritrichomonas foetus</name>
    <dbReference type="NCBI Taxonomy" id="1144522"/>
    <lineage>
        <taxon>Eukaryota</taxon>
        <taxon>Metamonada</taxon>
        <taxon>Parabasalia</taxon>
        <taxon>Tritrichomonadida</taxon>
        <taxon>Tritrichomonadidae</taxon>
        <taxon>Tritrichomonas</taxon>
    </lineage>
</organism>
<evidence type="ECO:0000256" key="1">
    <source>
        <dbReference type="SAM" id="Phobius"/>
    </source>
</evidence>
<proteinExistence type="predicted"/>
<evidence type="ECO:0000313" key="3">
    <source>
        <dbReference type="EMBL" id="OHT15214.1"/>
    </source>
</evidence>
<accession>A0A1J4KZT3</accession>
<name>A0A1J4KZT3_9EUKA</name>
<evidence type="ECO:0000313" key="4">
    <source>
        <dbReference type="Proteomes" id="UP000179807"/>
    </source>
</evidence>
<feature type="signal peptide" evidence="2">
    <location>
        <begin position="1"/>
        <end position="16"/>
    </location>
</feature>
<dbReference type="Proteomes" id="UP000179807">
    <property type="component" value="Unassembled WGS sequence"/>
</dbReference>
<keyword evidence="2" id="KW-0732">Signal</keyword>
<feature type="transmembrane region" description="Helical" evidence="1">
    <location>
        <begin position="782"/>
        <end position="807"/>
    </location>
</feature>
<sequence length="817" mass="90629">MLSFLFVLLEISLSNAITRAESAAPKYQKIELTEAVTVEVPGNTMFIMSEWKDVVASISQNGVSKTLYSSSLTQFIYFGAKDNYVLTLMPKTIPATVSFGYVPAPSKEEMASGIPLWFTNRQETTFKDQELTIDCKFYAPGQFSFGEIVANNGELTITTYAEDGSQSSEKLSSGSKTFTSHNLIEISRSSSTKKYTIKGALTRNESPTVPILVNVGKQDFNKMGANNIILTQLGTIVLSYNFDKYKDYTEDTTIVNGMKSAKLYYLGTEILPGSSKTFKIPEKTNYNVYVTNSKCQTKTVIKQVGAGSHTITNQDLGECQTSPDITVEFSDEFKQYQYEFTYRLNDDTEYLKWEGPTLTKDTEFTIQFYVSNAGFEDCENVPIGEKITVTESTTVRFDYNTDMPHDKCGKRKYSIQVRNSLEGFDIFYRIDAEDLKPLSGDLITHTSTNIQFLLVLYATNSKLANCNEVEIYSGQITETETKIEISGKDIPDGKCLSQYTANIELKSTDFTEQYKFYYKINDNIEFYFLDEMTISQSEAFNLSIYVTGNGIPNCDLVLLASPFEIKDNTKETTITLSKKDIPDGYCEVFNPNEETQELMDKYTDLQKKNGTLYEAKDGESVTISNENAQITSTGSVTVKCESLSVGAISVNDGTVTIQGPLLTNVFLAKGKIVLHCDASTKTMPFGSIESASSKLLDKEIKIDTLDIEIKMDGKPEEDFLLAIGTVSGFQPNLITNYKFRPAKPGDVVYVAGFGNIQYDAFVSQYPDMYVLEVTSGGGGTNVGLIVGIVVAVVVVIVVVVVVVIVVLKKKKNDNSSH</sequence>
<comment type="caution">
    <text evidence="3">The sequence shown here is derived from an EMBL/GenBank/DDBJ whole genome shotgun (WGS) entry which is preliminary data.</text>
</comment>
<evidence type="ECO:0000256" key="2">
    <source>
        <dbReference type="SAM" id="SignalP"/>
    </source>
</evidence>
<gene>
    <name evidence="3" type="ORF">TRFO_42647</name>
</gene>
<keyword evidence="4" id="KW-1185">Reference proteome</keyword>
<keyword evidence="1" id="KW-1133">Transmembrane helix</keyword>
<keyword evidence="1" id="KW-0812">Transmembrane</keyword>
<dbReference type="VEuPathDB" id="TrichDB:TRFO_42647"/>
<keyword evidence="1" id="KW-0472">Membrane</keyword>
<dbReference type="GeneID" id="94849120"/>
<feature type="chain" id="PRO_5012882031" evidence="2">
    <location>
        <begin position="17"/>
        <end position="817"/>
    </location>
</feature>
<protein>
    <submittedName>
        <fullName evidence="3">Uncharacterized protein</fullName>
    </submittedName>
</protein>